<dbReference type="AlphaFoldDB" id="A0A0A9CJA7"/>
<proteinExistence type="predicted"/>
<accession>A0A0A9CJA7</accession>
<reference evidence="1" key="2">
    <citation type="journal article" date="2015" name="Data Brief">
        <title>Shoot transcriptome of the giant reed, Arundo donax.</title>
        <authorList>
            <person name="Barrero R.A."/>
            <person name="Guerrero F.D."/>
            <person name="Moolhuijzen P."/>
            <person name="Goolsby J.A."/>
            <person name="Tidwell J."/>
            <person name="Bellgard S.E."/>
            <person name="Bellgard M.I."/>
        </authorList>
    </citation>
    <scope>NUCLEOTIDE SEQUENCE</scope>
    <source>
        <tissue evidence="1">Shoot tissue taken approximately 20 cm above the soil surface</tissue>
    </source>
</reference>
<dbReference type="EMBL" id="GBRH01224410">
    <property type="protein sequence ID" value="JAD73485.1"/>
    <property type="molecule type" value="Transcribed_RNA"/>
</dbReference>
<evidence type="ECO:0000313" key="1">
    <source>
        <dbReference type="EMBL" id="JAD73485.1"/>
    </source>
</evidence>
<sequence length="61" mass="7168">MECERWFGTMNSQTSSLLVPLDFIIEIWYFAQEHGVTFVQDKCPEYLAQNFVGTDYLQEVV</sequence>
<organism evidence="1">
    <name type="scientific">Arundo donax</name>
    <name type="common">Giant reed</name>
    <name type="synonym">Donax arundinaceus</name>
    <dbReference type="NCBI Taxonomy" id="35708"/>
    <lineage>
        <taxon>Eukaryota</taxon>
        <taxon>Viridiplantae</taxon>
        <taxon>Streptophyta</taxon>
        <taxon>Embryophyta</taxon>
        <taxon>Tracheophyta</taxon>
        <taxon>Spermatophyta</taxon>
        <taxon>Magnoliopsida</taxon>
        <taxon>Liliopsida</taxon>
        <taxon>Poales</taxon>
        <taxon>Poaceae</taxon>
        <taxon>PACMAD clade</taxon>
        <taxon>Arundinoideae</taxon>
        <taxon>Arundineae</taxon>
        <taxon>Arundo</taxon>
    </lineage>
</organism>
<name>A0A0A9CJA7_ARUDO</name>
<protein>
    <submittedName>
        <fullName evidence="1">Uncharacterized protein</fullName>
    </submittedName>
</protein>
<reference evidence="1" key="1">
    <citation type="submission" date="2014-09" db="EMBL/GenBank/DDBJ databases">
        <authorList>
            <person name="Magalhaes I.L.F."/>
            <person name="Oliveira U."/>
            <person name="Santos F.R."/>
            <person name="Vidigal T.H.D.A."/>
            <person name="Brescovit A.D."/>
            <person name="Santos A.J."/>
        </authorList>
    </citation>
    <scope>NUCLEOTIDE SEQUENCE</scope>
    <source>
        <tissue evidence="1">Shoot tissue taken approximately 20 cm above the soil surface</tissue>
    </source>
</reference>
<dbReference type="CDD" id="cd14733">
    <property type="entry name" value="BACK"/>
    <property type="match status" value="1"/>
</dbReference>